<dbReference type="CDD" id="cd22159">
    <property type="entry name" value="F-box_AtTIR1-like"/>
    <property type="match status" value="1"/>
</dbReference>
<name>A0ABP0UJB1_9BRYO</name>
<dbReference type="InterPro" id="IPR041101">
    <property type="entry name" value="Transp_inhibit"/>
</dbReference>
<evidence type="ECO:0000259" key="1">
    <source>
        <dbReference type="Pfam" id="PF18511"/>
    </source>
</evidence>
<dbReference type="Proteomes" id="UP001497512">
    <property type="component" value="Chromosome 4"/>
</dbReference>
<dbReference type="Gene3D" id="3.80.10.10">
    <property type="entry name" value="Ribonuclease Inhibitor"/>
    <property type="match status" value="1"/>
</dbReference>
<dbReference type="EMBL" id="OZ019896">
    <property type="protein sequence ID" value="CAK9222957.1"/>
    <property type="molecule type" value="Genomic_DNA"/>
</dbReference>
<dbReference type="PANTHER" id="PTHR16134">
    <property type="entry name" value="F-BOX/TPR REPEAT PROTEIN POF3"/>
    <property type="match status" value="1"/>
</dbReference>
<accession>A0ABP0UJB1</accession>
<sequence>MERGKKKEPAKKCLALDEILGCIFSYLQEPDDRQAISQVSKRWHKMDGETRKCVSVSNCYSIAPSALSNRFKNLEKFKLKGKPRAAEFDLLVENWGGYAGPWIQEIVKAYPSLKFLHLRRMEVSDKDLEILGHGCGAALQVLKLDKCSGFSTLGLKYIAQTCRSLKMLYLEESKIEDQGGQWLFELGENNPCLESLNISATELDDVNISEALLSLVQKCTALTSLKVGEIELETLQEIMNYTSMRLNEFGAGCYTLLQDPDTLVTASLILWVTKLKILDLKYASLSAEGHCQVLAYCFCLEELEVRNVLEDEGLEVVGKTSKRLKRIRVDGQEGLGTVTHRGLTAIAEGCHELQFLVMYLSDVTNASLAAVGRCLTNLTDFRIVLLQTSLLVQDLPLDMGVQSLLQGCPKLTRFSVYLRSKCLTDTGVSFIGELGRNLKWILLGCCGDTGIGISNLAHGCQKIERLELRNCPFGEVETAVAVLSMQSLKYFWVQGFGATEAVGQCIAAKKPYMHVEVMPSTRQLLAYYSLTSPRTDGPPTIQVLNQEMILCDQR</sequence>
<dbReference type="InterPro" id="IPR041567">
    <property type="entry name" value="COI1_F-box"/>
</dbReference>
<dbReference type="Gene3D" id="1.20.1280.50">
    <property type="match status" value="1"/>
</dbReference>
<dbReference type="Pfam" id="PF18511">
    <property type="entry name" value="F-box_5"/>
    <property type="match status" value="1"/>
</dbReference>
<dbReference type="SUPFAM" id="SSF52047">
    <property type="entry name" value="RNI-like"/>
    <property type="match status" value="1"/>
</dbReference>
<reference evidence="3" key="1">
    <citation type="submission" date="2024-02" db="EMBL/GenBank/DDBJ databases">
        <authorList>
            <consortium name="ELIXIR-Norway"/>
            <consortium name="Elixir Norway"/>
        </authorList>
    </citation>
    <scope>NUCLEOTIDE SEQUENCE</scope>
</reference>
<dbReference type="SUPFAM" id="SSF81383">
    <property type="entry name" value="F-box domain"/>
    <property type="match status" value="1"/>
</dbReference>
<dbReference type="Pfam" id="PF18791">
    <property type="entry name" value="Transp_inhibit"/>
    <property type="match status" value="1"/>
</dbReference>
<feature type="domain" description="COI1 F-box" evidence="1">
    <location>
        <begin position="16"/>
        <end position="52"/>
    </location>
</feature>
<organism evidence="3 4">
    <name type="scientific">Sphagnum troendelagicum</name>
    <dbReference type="NCBI Taxonomy" id="128251"/>
    <lineage>
        <taxon>Eukaryota</taxon>
        <taxon>Viridiplantae</taxon>
        <taxon>Streptophyta</taxon>
        <taxon>Embryophyta</taxon>
        <taxon>Bryophyta</taxon>
        <taxon>Sphagnophytina</taxon>
        <taxon>Sphagnopsida</taxon>
        <taxon>Sphagnales</taxon>
        <taxon>Sphagnaceae</taxon>
        <taxon>Sphagnum</taxon>
    </lineage>
</organism>
<gene>
    <name evidence="3" type="ORF">CSSPTR1EN2_LOCUS16576</name>
</gene>
<protein>
    <submittedName>
        <fullName evidence="3">Uncharacterized protein</fullName>
    </submittedName>
</protein>
<dbReference type="PANTHER" id="PTHR16134:SF43">
    <property type="entry name" value="CORONATINE-INSENSITIVE PROTEIN 1"/>
    <property type="match status" value="1"/>
</dbReference>
<dbReference type="InterPro" id="IPR032675">
    <property type="entry name" value="LRR_dom_sf"/>
</dbReference>
<proteinExistence type="predicted"/>
<evidence type="ECO:0000313" key="3">
    <source>
        <dbReference type="EMBL" id="CAK9222957.1"/>
    </source>
</evidence>
<dbReference type="InterPro" id="IPR036047">
    <property type="entry name" value="F-box-like_dom_sf"/>
</dbReference>
<feature type="domain" description="Transport inhibitor response 1" evidence="2">
    <location>
        <begin position="72"/>
        <end position="118"/>
    </location>
</feature>
<keyword evidence="4" id="KW-1185">Reference proteome</keyword>
<evidence type="ECO:0000313" key="4">
    <source>
        <dbReference type="Proteomes" id="UP001497512"/>
    </source>
</evidence>
<evidence type="ECO:0000259" key="2">
    <source>
        <dbReference type="Pfam" id="PF18791"/>
    </source>
</evidence>